<evidence type="ECO:0000259" key="5">
    <source>
        <dbReference type="Pfam" id="PF00732"/>
    </source>
</evidence>
<evidence type="ECO:0000256" key="4">
    <source>
        <dbReference type="ARBA" id="ARBA00023002"/>
    </source>
</evidence>
<dbReference type="Gene3D" id="3.50.50.60">
    <property type="entry name" value="FAD/NAD(P)-binding domain"/>
    <property type="match status" value="2"/>
</dbReference>
<protein>
    <submittedName>
        <fullName evidence="7">GMC family oxidoreductase</fullName>
    </submittedName>
</protein>
<organism evidence="7 8">
    <name type="scientific">Oceanospirillum sediminis</name>
    <dbReference type="NCBI Taxonomy" id="2760088"/>
    <lineage>
        <taxon>Bacteria</taxon>
        <taxon>Pseudomonadati</taxon>
        <taxon>Pseudomonadota</taxon>
        <taxon>Gammaproteobacteria</taxon>
        <taxon>Oceanospirillales</taxon>
        <taxon>Oceanospirillaceae</taxon>
        <taxon>Oceanospirillum</taxon>
    </lineage>
</organism>
<keyword evidence="2" id="KW-0285">Flavoprotein</keyword>
<sequence length="533" mass="58510">MAVVDPYRSDKSYHWDIRNAAEDDMPGVIECDVVISGTGAGGGICAEILSQAGLRVILLEEGGLQTSTDFRMKEGEAYDNLYQQGAARATKDGAITILQGRTVGGSTTVNWTSSFRTPEQTLKHWQDVFGVKHSAESLDSSFSWVEQRLNITRWDVAPNRNNQLLADGCQNAGWSWKSIPRNIKGCWNLGYCGMGCPSNAKQSMLVTTIPASLEAGATLITRARAEKLIIKADQVDYLAVQPIDRYGKPLEQSFLIKARRYILAAGAIGSPAILLRSSAPDPYNRVGKRTFLHPVCMSVAVMPDKVEGYYGAPQSVYSDHFLWRDGVEGELGYKLESTPLHPVFTSLFALGHGDTFKARMQQLPRMQSTIALMRDGFHEQSQGGQVLLNSDNTPVLDYPLNDYLWKGIRDSLLTMAELQFSAGAASVRPVHQLAKRGGSWPEVREVISNLPMERFKMPLGSAHVMGGCAMGENEKLSVVNSEGQHHQLENLSVIDGSVFPTSIGANPQESVYGLAAVMADSLCNHERLTLYMY</sequence>
<dbReference type="PANTHER" id="PTHR46056:SF12">
    <property type="entry name" value="LONG-CHAIN-ALCOHOL OXIDASE"/>
    <property type="match status" value="1"/>
</dbReference>
<keyword evidence="8" id="KW-1185">Reference proteome</keyword>
<dbReference type="InterPro" id="IPR007867">
    <property type="entry name" value="GMC_OxRtase_C"/>
</dbReference>
<dbReference type="Pfam" id="PF05199">
    <property type="entry name" value="GMC_oxred_C"/>
    <property type="match status" value="1"/>
</dbReference>
<evidence type="ECO:0000313" key="8">
    <source>
        <dbReference type="Proteomes" id="UP000565262"/>
    </source>
</evidence>
<feature type="domain" description="Glucose-methanol-choline oxidoreductase N-terminal" evidence="5">
    <location>
        <begin position="78"/>
        <end position="295"/>
    </location>
</feature>
<evidence type="ECO:0000256" key="3">
    <source>
        <dbReference type="ARBA" id="ARBA00022827"/>
    </source>
</evidence>
<keyword evidence="4" id="KW-0560">Oxidoreductase</keyword>
<feature type="domain" description="Glucose-methanol-choline oxidoreductase C-terminal" evidence="6">
    <location>
        <begin position="384"/>
        <end position="515"/>
    </location>
</feature>
<dbReference type="GO" id="GO:0050660">
    <property type="term" value="F:flavin adenine dinucleotide binding"/>
    <property type="evidence" value="ECO:0007669"/>
    <property type="project" value="InterPro"/>
</dbReference>
<dbReference type="InterPro" id="IPR000172">
    <property type="entry name" value="GMC_OxRdtase_N"/>
</dbReference>
<evidence type="ECO:0000259" key="6">
    <source>
        <dbReference type="Pfam" id="PF05199"/>
    </source>
</evidence>
<comment type="caution">
    <text evidence="7">The sequence shown here is derived from an EMBL/GenBank/DDBJ whole genome shotgun (WGS) entry which is preliminary data.</text>
</comment>
<keyword evidence="3" id="KW-0274">FAD</keyword>
<evidence type="ECO:0000256" key="1">
    <source>
        <dbReference type="ARBA" id="ARBA00010790"/>
    </source>
</evidence>
<evidence type="ECO:0000256" key="2">
    <source>
        <dbReference type="ARBA" id="ARBA00022630"/>
    </source>
</evidence>
<dbReference type="PANTHER" id="PTHR46056">
    <property type="entry name" value="LONG-CHAIN-ALCOHOL OXIDASE"/>
    <property type="match status" value="1"/>
</dbReference>
<dbReference type="Pfam" id="PF00732">
    <property type="entry name" value="GMC_oxred_N"/>
    <property type="match status" value="1"/>
</dbReference>
<proteinExistence type="inferred from homology"/>
<name>A0A839ISF1_9GAMM</name>
<dbReference type="GO" id="GO:0016614">
    <property type="term" value="F:oxidoreductase activity, acting on CH-OH group of donors"/>
    <property type="evidence" value="ECO:0007669"/>
    <property type="project" value="InterPro"/>
</dbReference>
<accession>A0A839ISF1</accession>
<evidence type="ECO:0000313" key="7">
    <source>
        <dbReference type="EMBL" id="MBB1487409.1"/>
    </source>
</evidence>
<reference evidence="7 8" key="1">
    <citation type="submission" date="2020-08" db="EMBL/GenBank/DDBJ databases">
        <title>Oceanospirillum sp. nov. isolated from marine sediment.</title>
        <authorList>
            <person name="Ji X."/>
        </authorList>
    </citation>
    <scope>NUCLEOTIDE SEQUENCE [LARGE SCALE GENOMIC DNA]</scope>
    <source>
        <strain evidence="7 8">D5</strain>
    </source>
</reference>
<dbReference type="AlphaFoldDB" id="A0A839ISF1"/>
<dbReference type="EMBL" id="JACJFM010000014">
    <property type="protein sequence ID" value="MBB1487409.1"/>
    <property type="molecule type" value="Genomic_DNA"/>
</dbReference>
<comment type="similarity">
    <text evidence="1">Belongs to the GMC oxidoreductase family.</text>
</comment>
<dbReference type="RefSeq" id="WP_182809184.1">
    <property type="nucleotide sequence ID" value="NZ_JACJFM010000014.1"/>
</dbReference>
<gene>
    <name evidence="7" type="ORF">H4O21_12405</name>
</gene>
<dbReference type="InterPro" id="IPR036188">
    <property type="entry name" value="FAD/NAD-bd_sf"/>
</dbReference>
<dbReference type="Proteomes" id="UP000565262">
    <property type="component" value="Unassembled WGS sequence"/>
</dbReference>
<dbReference type="SUPFAM" id="SSF51905">
    <property type="entry name" value="FAD/NAD(P)-binding domain"/>
    <property type="match status" value="1"/>
</dbReference>